<protein>
    <submittedName>
        <fullName evidence="1">Uncharacterized protein</fullName>
    </submittedName>
</protein>
<dbReference type="EMBL" id="GGEC01055677">
    <property type="protein sequence ID" value="MBX36161.1"/>
    <property type="molecule type" value="Transcribed_RNA"/>
</dbReference>
<accession>A0A2P2N140</accession>
<name>A0A2P2N140_RHIMU</name>
<proteinExistence type="predicted"/>
<evidence type="ECO:0000313" key="1">
    <source>
        <dbReference type="EMBL" id="MBX36161.1"/>
    </source>
</evidence>
<reference evidence="1" key="1">
    <citation type="submission" date="2018-02" db="EMBL/GenBank/DDBJ databases">
        <title>Rhizophora mucronata_Transcriptome.</title>
        <authorList>
            <person name="Meera S.P."/>
            <person name="Sreeshan A."/>
            <person name="Augustine A."/>
        </authorList>
    </citation>
    <scope>NUCLEOTIDE SEQUENCE</scope>
    <source>
        <tissue evidence="1">Leaf</tissue>
    </source>
</reference>
<organism evidence="1">
    <name type="scientific">Rhizophora mucronata</name>
    <name type="common">Asiatic mangrove</name>
    <dbReference type="NCBI Taxonomy" id="61149"/>
    <lineage>
        <taxon>Eukaryota</taxon>
        <taxon>Viridiplantae</taxon>
        <taxon>Streptophyta</taxon>
        <taxon>Embryophyta</taxon>
        <taxon>Tracheophyta</taxon>
        <taxon>Spermatophyta</taxon>
        <taxon>Magnoliopsida</taxon>
        <taxon>eudicotyledons</taxon>
        <taxon>Gunneridae</taxon>
        <taxon>Pentapetalae</taxon>
        <taxon>rosids</taxon>
        <taxon>fabids</taxon>
        <taxon>Malpighiales</taxon>
        <taxon>Rhizophoraceae</taxon>
        <taxon>Rhizophora</taxon>
    </lineage>
</organism>
<dbReference type="AlphaFoldDB" id="A0A2P2N140"/>
<sequence length="41" mass="4844">MQFLVERYGSMSDKKNKVGQKGKRKREVTLSWLERPCAPFN</sequence>